<dbReference type="InterPro" id="IPR051317">
    <property type="entry name" value="Gfo/Idh/MocA_oxidoreduct"/>
</dbReference>
<dbReference type="InterPro" id="IPR055170">
    <property type="entry name" value="GFO_IDH_MocA-like_dom"/>
</dbReference>
<dbReference type="InterPro" id="IPR000683">
    <property type="entry name" value="Gfo/Idh/MocA-like_OxRdtase_N"/>
</dbReference>
<dbReference type="EMBL" id="JAHKRT010000002">
    <property type="protein sequence ID" value="MBU3077369.1"/>
    <property type="molecule type" value="Genomic_DNA"/>
</dbReference>
<keyword evidence="4" id="KW-1185">Reference proteome</keyword>
<reference evidence="3 4" key="1">
    <citation type="submission" date="2021-06" db="EMBL/GenBank/DDBJ databases">
        <title>Sphingomonas sp. XMGL2, whole genome shotgun sequencing project.</title>
        <authorList>
            <person name="Zhao G."/>
            <person name="Shen L."/>
        </authorList>
    </citation>
    <scope>NUCLEOTIDE SEQUENCE [LARGE SCALE GENOMIC DNA]</scope>
    <source>
        <strain evidence="3 4">XMGL2</strain>
    </source>
</reference>
<evidence type="ECO:0000259" key="1">
    <source>
        <dbReference type="Pfam" id="PF01408"/>
    </source>
</evidence>
<dbReference type="Pfam" id="PF01408">
    <property type="entry name" value="GFO_IDH_MocA"/>
    <property type="match status" value="1"/>
</dbReference>
<feature type="domain" description="Gfo/Idh/MocA-like oxidoreductase N-terminal" evidence="1">
    <location>
        <begin position="8"/>
        <end position="134"/>
    </location>
</feature>
<sequence length="380" mass="39930">MAERPLRLGMAGGGPGAFIGPVHRMAARLDDRFAVVAGALSRSIGKSREQGARWGIAADRLYASAEEMIAAEAARDDGIEAIAITTPNASHAAITIAALRAGIAVICDKPMTATLAEAEAVAAVVAQTGVPFALTHAYTGYAMVREARARIAAGAIGPVRKVVAEYPQGWLSEPIEGTNAQAGWRTDPALAGAGGAIGDIGVHALQMAEYVSGLRVTELCAALSRVVPGRRLDDDCNVLLRFGRGVPGVLMASQISAGERNGIRVRVYGERGGFEWAQEVPDRLILRDADNSLRILHDGAPGLSDAARAATRLPPGHPEGLIEAFATLYRDFADAIGGVPGILDGRLPGITDGLRAMRFIELAVRSSETRRWLSFDGETL</sequence>
<evidence type="ECO:0000313" key="4">
    <source>
        <dbReference type="Proteomes" id="UP000776276"/>
    </source>
</evidence>
<dbReference type="RefSeq" id="WP_216321461.1">
    <property type="nucleotide sequence ID" value="NZ_JAHKRT010000002.1"/>
</dbReference>
<protein>
    <submittedName>
        <fullName evidence="3">Gfo/Idh/MocA family oxidoreductase</fullName>
    </submittedName>
</protein>
<accession>A0ABS6BGF2</accession>
<dbReference type="PANTHER" id="PTHR43708:SF3">
    <property type="entry name" value="OXIDOREDUCTASE"/>
    <property type="match status" value="1"/>
</dbReference>
<dbReference type="PANTHER" id="PTHR43708">
    <property type="entry name" value="CONSERVED EXPRESSED OXIDOREDUCTASE (EUROFUNG)"/>
    <property type="match status" value="1"/>
</dbReference>
<dbReference type="Pfam" id="PF22725">
    <property type="entry name" value="GFO_IDH_MocA_C3"/>
    <property type="match status" value="1"/>
</dbReference>
<gene>
    <name evidence="3" type="ORF">KOF26_05760</name>
</gene>
<dbReference type="Proteomes" id="UP000776276">
    <property type="component" value="Unassembled WGS sequence"/>
</dbReference>
<evidence type="ECO:0000259" key="2">
    <source>
        <dbReference type="Pfam" id="PF22725"/>
    </source>
</evidence>
<organism evidence="3 4">
    <name type="scientific">Sphingomonas quercus</name>
    <dbReference type="NCBI Taxonomy" id="2842451"/>
    <lineage>
        <taxon>Bacteria</taxon>
        <taxon>Pseudomonadati</taxon>
        <taxon>Pseudomonadota</taxon>
        <taxon>Alphaproteobacteria</taxon>
        <taxon>Sphingomonadales</taxon>
        <taxon>Sphingomonadaceae</taxon>
        <taxon>Sphingomonas</taxon>
    </lineage>
</organism>
<comment type="caution">
    <text evidence="3">The sequence shown here is derived from an EMBL/GenBank/DDBJ whole genome shotgun (WGS) entry which is preliminary data.</text>
</comment>
<proteinExistence type="predicted"/>
<feature type="domain" description="GFO/IDH/MocA-like oxidoreductase" evidence="2">
    <location>
        <begin position="144"/>
        <end position="274"/>
    </location>
</feature>
<evidence type="ECO:0000313" key="3">
    <source>
        <dbReference type="EMBL" id="MBU3077369.1"/>
    </source>
</evidence>
<name>A0ABS6BGF2_9SPHN</name>